<evidence type="ECO:0000256" key="1">
    <source>
        <dbReference type="SAM" id="MobiDB-lite"/>
    </source>
</evidence>
<feature type="region of interest" description="Disordered" evidence="1">
    <location>
        <begin position="1"/>
        <end position="28"/>
    </location>
</feature>
<accession>A0ABS3XSH4</accession>
<dbReference type="EMBL" id="JAFFZM010000004">
    <property type="protein sequence ID" value="MBO8198350.1"/>
    <property type="molecule type" value="Genomic_DNA"/>
</dbReference>
<dbReference type="Proteomes" id="UP000721954">
    <property type="component" value="Unassembled WGS sequence"/>
</dbReference>
<reference evidence="2 3" key="1">
    <citation type="submission" date="2021-02" db="EMBL/GenBank/DDBJ databases">
        <title>Streptomyces spirodelae sp. nov., isolated from duckweed.</title>
        <authorList>
            <person name="Saimee Y."/>
            <person name="Duangmal K."/>
        </authorList>
    </citation>
    <scope>NUCLEOTIDE SEQUENCE [LARGE SCALE GENOMIC DNA]</scope>
    <source>
        <strain evidence="2 3">DSM 42105</strain>
    </source>
</reference>
<comment type="caution">
    <text evidence="2">The sequence shown here is derived from an EMBL/GenBank/DDBJ whole genome shotgun (WGS) entry which is preliminary data.</text>
</comment>
<keyword evidence="3" id="KW-1185">Reference proteome</keyword>
<organism evidence="2 3">
    <name type="scientific">Streptomyces smyrnaeus</name>
    <dbReference type="NCBI Taxonomy" id="1387713"/>
    <lineage>
        <taxon>Bacteria</taxon>
        <taxon>Bacillati</taxon>
        <taxon>Actinomycetota</taxon>
        <taxon>Actinomycetes</taxon>
        <taxon>Kitasatosporales</taxon>
        <taxon>Streptomycetaceae</taxon>
        <taxon>Streptomyces</taxon>
    </lineage>
</organism>
<dbReference type="RefSeq" id="WP_209210092.1">
    <property type="nucleotide sequence ID" value="NZ_JAFFZM010000004.1"/>
</dbReference>
<protein>
    <submittedName>
        <fullName evidence="2">Uncharacterized protein</fullName>
    </submittedName>
</protein>
<evidence type="ECO:0000313" key="3">
    <source>
        <dbReference type="Proteomes" id="UP000721954"/>
    </source>
</evidence>
<dbReference type="GeneID" id="96258649"/>
<proteinExistence type="predicted"/>
<gene>
    <name evidence="2" type="ORF">JW613_08525</name>
</gene>
<evidence type="ECO:0000313" key="2">
    <source>
        <dbReference type="EMBL" id="MBO8198350.1"/>
    </source>
</evidence>
<sequence>MPQDAQTSPCGAPTSDTTLEAQQETSPSKETVMMHHEFQAARQAALLTRAAQRRLVREAQQANKAARNGADSTLGTGSRKLFFRVA</sequence>
<name>A0ABS3XSH4_9ACTN</name>